<feature type="transmembrane region" description="Helical" evidence="6">
    <location>
        <begin position="356"/>
        <end position="380"/>
    </location>
</feature>
<organism evidence="9 10">
    <name type="scientific">Paenibacillus melissococcoides</name>
    <dbReference type="NCBI Taxonomy" id="2912268"/>
    <lineage>
        <taxon>Bacteria</taxon>
        <taxon>Bacillati</taxon>
        <taxon>Bacillota</taxon>
        <taxon>Bacilli</taxon>
        <taxon>Bacillales</taxon>
        <taxon>Paenibacillaceae</taxon>
        <taxon>Paenibacillus</taxon>
    </lineage>
</organism>
<feature type="transmembrane region" description="Helical" evidence="6">
    <location>
        <begin position="148"/>
        <end position="167"/>
    </location>
</feature>
<gene>
    <name evidence="9" type="ORF">WJ0W_002801</name>
</gene>
<evidence type="ECO:0000256" key="3">
    <source>
        <dbReference type="ARBA" id="ARBA00022989"/>
    </source>
</evidence>
<evidence type="ECO:0000256" key="6">
    <source>
        <dbReference type="SAM" id="Phobius"/>
    </source>
</evidence>
<evidence type="ECO:0000259" key="7">
    <source>
        <dbReference type="Pfam" id="PF04892"/>
    </source>
</evidence>
<keyword evidence="10" id="KW-1185">Reference proteome</keyword>
<feature type="transmembrane region" description="Helical" evidence="6">
    <location>
        <begin position="324"/>
        <end position="344"/>
    </location>
</feature>
<feature type="transmembrane region" description="Helical" evidence="6">
    <location>
        <begin position="21"/>
        <end position="42"/>
    </location>
</feature>
<accession>A0ABM9G1T6</accession>
<protein>
    <submittedName>
        <fullName evidence="9">VanZ family protein</fullName>
    </submittedName>
</protein>
<evidence type="ECO:0000256" key="1">
    <source>
        <dbReference type="ARBA" id="ARBA00004141"/>
    </source>
</evidence>
<dbReference type="InterPro" id="IPR053150">
    <property type="entry name" value="Teicoplanin_resist-assoc"/>
</dbReference>
<feature type="transmembrane region" description="Helical" evidence="6">
    <location>
        <begin position="272"/>
        <end position="289"/>
    </location>
</feature>
<keyword evidence="3 6" id="KW-1133">Transmembrane helix</keyword>
<keyword evidence="2 6" id="KW-0812">Transmembrane</keyword>
<evidence type="ECO:0000259" key="8">
    <source>
        <dbReference type="Pfam" id="PF06271"/>
    </source>
</evidence>
<evidence type="ECO:0000313" key="10">
    <source>
        <dbReference type="Proteomes" id="UP001154322"/>
    </source>
</evidence>
<evidence type="ECO:0000256" key="2">
    <source>
        <dbReference type="ARBA" id="ARBA00022692"/>
    </source>
</evidence>
<comment type="caution">
    <text evidence="9">The sequence shown here is derived from an EMBL/GenBank/DDBJ whole genome shotgun (WGS) entry which is preliminary data.</text>
</comment>
<dbReference type="Pfam" id="PF04892">
    <property type="entry name" value="VanZ"/>
    <property type="match status" value="1"/>
</dbReference>
<feature type="domain" description="VanZ-like" evidence="7">
    <location>
        <begin position="60"/>
        <end position="204"/>
    </location>
</feature>
<feature type="transmembrane region" description="Helical" evidence="6">
    <location>
        <begin position="187"/>
        <end position="208"/>
    </location>
</feature>
<dbReference type="InterPro" id="IPR006976">
    <property type="entry name" value="VanZ-like"/>
</dbReference>
<dbReference type="PANTHER" id="PTHR36834:SF1">
    <property type="entry name" value="INTEGRAL MEMBRANE PROTEIN"/>
    <property type="match status" value="1"/>
</dbReference>
<dbReference type="Pfam" id="PF06271">
    <property type="entry name" value="RDD"/>
    <property type="match status" value="1"/>
</dbReference>
<sequence>MTVQQRGKPVTMNAYLFPIKIALFTFPIAAFFLTLPFLIVQYRKYGYVNKVRSLVLYSMLLYFISAYYLVILPLPANRDNCVPGGSGVFSQWIPFTFIRDIMKETNVVWSQPSTYVQILGERSFWQAAFNVALTLPLGVYLRYYFQKSFLGTTLIAFIVSLFFETTQRTGLYGLYACPYRLFDVDDLLLNTVGGMLGFLLAPLITYFLPHSSQLDADVDLTRRPVGFIRRAIALWLDYLCIGFIYWIIAIFMVAANGNDVDQFLNYLQTNGWVLAATIFVYFMLVPLWTEGKTFGKWVTRIHLIDDRLAADPERTNKLSFKGLLIRYGLLYFGIGGINYVFFYVLNSGYLAELGGFAPIVIILGLVFNAFVGLHVLLHIFRRDKRLFYEKISGTRNAITIPERMLPYAGTADPKETKEDAEENPPVRRTMEFQDGSQLIIRADAVAEPKKEESSEELVEPRDAHSGEPDAGAKQEEASGEDEAKQWSREEQVEKELSRLRAKLDQDRSDK</sequence>
<evidence type="ECO:0000256" key="5">
    <source>
        <dbReference type="SAM" id="MobiDB-lite"/>
    </source>
</evidence>
<name>A0ABM9G1T6_9BACL</name>
<feature type="transmembrane region" description="Helical" evidence="6">
    <location>
        <begin position="232"/>
        <end position="252"/>
    </location>
</feature>
<feature type="region of interest" description="Disordered" evidence="5">
    <location>
        <begin position="408"/>
        <end position="431"/>
    </location>
</feature>
<comment type="subcellular location">
    <subcellularLocation>
        <location evidence="1">Membrane</location>
        <topology evidence="1">Multi-pass membrane protein</topology>
    </subcellularLocation>
</comment>
<keyword evidence="4 6" id="KW-0472">Membrane</keyword>
<evidence type="ECO:0000313" key="9">
    <source>
        <dbReference type="EMBL" id="CAH8245566.1"/>
    </source>
</evidence>
<dbReference type="Proteomes" id="UP001154322">
    <property type="component" value="Unassembled WGS sequence"/>
</dbReference>
<dbReference type="InterPro" id="IPR010432">
    <property type="entry name" value="RDD"/>
</dbReference>
<reference evidence="9" key="1">
    <citation type="submission" date="2022-06" db="EMBL/GenBank/DDBJ databases">
        <authorList>
            <person name="Dietemann V."/>
            <person name="Ory F."/>
            <person name="Dainat B."/>
            <person name="Oberhansli S."/>
        </authorList>
    </citation>
    <scope>NUCLEOTIDE SEQUENCE</scope>
    <source>
        <strain evidence="9">Ena-SAMPLE-TAB-26-04-2022-14:26:32:270-5432</strain>
    </source>
</reference>
<dbReference type="EMBL" id="CALYLO010000003">
    <property type="protein sequence ID" value="CAH8245566.1"/>
    <property type="molecule type" value="Genomic_DNA"/>
</dbReference>
<proteinExistence type="predicted"/>
<feature type="transmembrane region" description="Helical" evidence="6">
    <location>
        <begin position="54"/>
        <end position="74"/>
    </location>
</feature>
<feature type="region of interest" description="Disordered" evidence="5">
    <location>
        <begin position="444"/>
        <end position="510"/>
    </location>
</feature>
<evidence type="ECO:0000256" key="4">
    <source>
        <dbReference type="ARBA" id="ARBA00023136"/>
    </source>
</evidence>
<feature type="transmembrane region" description="Helical" evidence="6">
    <location>
        <begin position="123"/>
        <end position="141"/>
    </location>
</feature>
<feature type="domain" description="RDD" evidence="8">
    <location>
        <begin position="226"/>
        <end position="387"/>
    </location>
</feature>
<dbReference type="PANTHER" id="PTHR36834">
    <property type="entry name" value="MEMBRANE PROTEIN-RELATED"/>
    <property type="match status" value="1"/>
</dbReference>